<dbReference type="PANTHER" id="PTHR42879:SF2">
    <property type="entry name" value="3-OXOACYL-[ACYL-CARRIER-PROTEIN] REDUCTASE FABG"/>
    <property type="match status" value="1"/>
</dbReference>
<dbReference type="InterPro" id="IPR050259">
    <property type="entry name" value="SDR"/>
</dbReference>
<comment type="similarity">
    <text evidence="1">Belongs to the short-chain dehydrogenases/reductases (SDR) family.</text>
</comment>
<dbReference type="SUPFAM" id="SSF51735">
    <property type="entry name" value="NAD(P)-binding Rossmann-fold domains"/>
    <property type="match status" value="1"/>
</dbReference>
<dbReference type="CDD" id="cd05233">
    <property type="entry name" value="SDR_c"/>
    <property type="match status" value="1"/>
</dbReference>
<dbReference type="PRINTS" id="PR00081">
    <property type="entry name" value="GDHRDH"/>
</dbReference>
<evidence type="ECO:0000313" key="3">
    <source>
        <dbReference type="Proteomes" id="UP001214530"/>
    </source>
</evidence>
<dbReference type="Proteomes" id="UP001214530">
    <property type="component" value="Chromosome"/>
</dbReference>
<reference evidence="2" key="1">
    <citation type="submission" date="2023-03" db="EMBL/GenBank/DDBJ databases">
        <title>Andean soil-derived lignocellulolytic bacterial consortium as a source of novel taxa and putative plastic-active enzymes.</title>
        <authorList>
            <person name="Diaz-Garcia L."/>
            <person name="Chuvochina M."/>
            <person name="Feuerriegel G."/>
            <person name="Bunk B."/>
            <person name="Sproer C."/>
            <person name="Streit W.R."/>
            <person name="Rodriguez L.M."/>
            <person name="Overmann J."/>
            <person name="Jimenez D.J."/>
        </authorList>
    </citation>
    <scope>NUCLEOTIDE SEQUENCE</scope>
    <source>
        <strain evidence="2">MAG 3858</strain>
    </source>
</reference>
<dbReference type="FunFam" id="3.40.50.720:FF:000084">
    <property type="entry name" value="Short-chain dehydrogenase reductase"/>
    <property type="match status" value="1"/>
</dbReference>
<dbReference type="PROSITE" id="PS00061">
    <property type="entry name" value="ADH_SHORT"/>
    <property type="match status" value="1"/>
</dbReference>
<name>A0AAJ5W9L2_9SPHI</name>
<dbReference type="PRINTS" id="PR00080">
    <property type="entry name" value="SDRFAMILY"/>
</dbReference>
<evidence type="ECO:0000313" key="2">
    <source>
        <dbReference type="EMBL" id="WEK19661.1"/>
    </source>
</evidence>
<dbReference type="AlphaFoldDB" id="A0AAJ5W9L2"/>
<protein>
    <submittedName>
        <fullName evidence="2">SDR family oxidoreductase</fullName>
    </submittedName>
</protein>
<dbReference type="EMBL" id="CP119313">
    <property type="protein sequence ID" value="WEK19661.1"/>
    <property type="molecule type" value="Genomic_DNA"/>
</dbReference>
<sequence length="249" mass="27588">MNLNFEDKIILVTGATRGIGKQIADDLHKLGGTLIITGTHEEQIEALNKTALEAGERKHYFCVDLRSDISIDNFLLNLKKFPKIDILVNNAGLNKHNSVEDIITEEWNDMMAVNVTAPFKLIRDISPRMINNAYGRIINIASIFSKIGKERRTCYTTTKFGINGLTLAVANDLSRYNILVNTVSPGFIMTDMTRANLSPEEIEQLASQIPAKRMGKVEDISNVVAFLASDLNSYITGQNIIVDGGFVNV</sequence>
<gene>
    <name evidence="2" type="ORF">P0Y49_00635</name>
</gene>
<dbReference type="InterPro" id="IPR002347">
    <property type="entry name" value="SDR_fam"/>
</dbReference>
<dbReference type="Gene3D" id="3.40.50.720">
    <property type="entry name" value="NAD(P)-binding Rossmann-like Domain"/>
    <property type="match status" value="1"/>
</dbReference>
<dbReference type="InterPro" id="IPR036291">
    <property type="entry name" value="NAD(P)-bd_dom_sf"/>
</dbReference>
<organism evidence="2 3">
    <name type="scientific">Candidatus Pedobacter colombiensis</name>
    <dbReference type="NCBI Taxonomy" id="3121371"/>
    <lineage>
        <taxon>Bacteria</taxon>
        <taxon>Pseudomonadati</taxon>
        <taxon>Bacteroidota</taxon>
        <taxon>Sphingobacteriia</taxon>
        <taxon>Sphingobacteriales</taxon>
        <taxon>Sphingobacteriaceae</taxon>
        <taxon>Pedobacter</taxon>
    </lineage>
</organism>
<dbReference type="InterPro" id="IPR020904">
    <property type="entry name" value="Sc_DH/Rdtase_CS"/>
</dbReference>
<dbReference type="PANTHER" id="PTHR42879">
    <property type="entry name" value="3-OXOACYL-(ACYL-CARRIER-PROTEIN) REDUCTASE"/>
    <property type="match status" value="1"/>
</dbReference>
<dbReference type="Pfam" id="PF13561">
    <property type="entry name" value="adh_short_C2"/>
    <property type="match status" value="1"/>
</dbReference>
<proteinExistence type="inferred from homology"/>
<accession>A0AAJ5W9L2</accession>
<dbReference type="GO" id="GO:0032787">
    <property type="term" value="P:monocarboxylic acid metabolic process"/>
    <property type="evidence" value="ECO:0007669"/>
    <property type="project" value="UniProtKB-ARBA"/>
</dbReference>
<evidence type="ECO:0000256" key="1">
    <source>
        <dbReference type="ARBA" id="ARBA00006484"/>
    </source>
</evidence>